<keyword evidence="3" id="KW-1185">Reference proteome</keyword>
<feature type="domain" description="Alfy-like armadillo-like repeat" evidence="1">
    <location>
        <begin position="9"/>
        <end position="57"/>
    </location>
</feature>
<evidence type="ECO:0000259" key="1">
    <source>
        <dbReference type="Pfam" id="PF23295"/>
    </source>
</evidence>
<gene>
    <name evidence="2" type="ORF">GLOTRDRAFT_126174</name>
</gene>
<dbReference type="Pfam" id="PF23295">
    <property type="entry name" value="Arm_4"/>
    <property type="match status" value="2"/>
</dbReference>
<dbReference type="EMBL" id="KB469297">
    <property type="protein sequence ID" value="EPQ59881.1"/>
    <property type="molecule type" value="Genomic_DNA"/>
</dbReference>
<dbReference type="STRING" id="670483.S7QJK9"/>
<dbReference type="OrthoDB" id="26681at2759"/>
<feature type="domain" description="Alfy-like armadillo-like repeat" evidence="1">
    <location>
        <begin position="72"/>
        <end position="237"/>
    </location>
</feature>
<dbReference type="RefSeq" id="XP_007862747.1">
    <property type="nucleotide sequence ID" value="XM_007864556.1"/>
</dbReference>
<dbReference type="KEGG" id="gtr:GLOTRDRAFT_126174"/>
<accession>S7QJK9</accession>
<evidence type="ECO:0000313" key="3">
    <source>
        <dbReference type="Proteomes" id="UP000030669"/>
    </source>
</evidence>
<evidence type="ECO:0000313" key="2">
    <source>
        <dbReference type="EMBL" id="EPQ59881.1"/>
    </source>
</evidence>
<dbReference type="HOGENOM" id="CLU_1094382_0_0_1"/>
<protein>
    <recommendedName>
        <fullName evidence="1">Alfy-like armadillo-like repeat domain-containing protein</fullName>
    </recommendedName>
</protein>
<proteinExistence type="predicted"/>
<name>S7QJK9_GLOTA</name>
<dbReference type="AlphaFoldDB" id="S7QJK9"/>
<dbReference type="eggNOG" id="KOG1787">
    <property type="taxonomic scope" value="Eukaryota"/>
</dbReference>
<dbReference type="InterPro" id="IPR056252">
    <property type="entry name" value="Alfy-like_Arm-like"/>
</dbReference>
<reference evidence="2 3" key="1">
    <citation type="journal article" date="2012" name="Science">
        <title>The Paleozoic origin of enzymatic lignin decomposition reconstructed from 31 fungal genomes.</title>
        <authorList>
            <person name="Floudas D."/>
            <person name="Binder M."/>
            <person name="Riley R."/>
            <person name="Barry K."/>
            <person name="Blanchette R.A."/>
            <person name="Henrissat B."/>
            <person name="Martinez A.T."/>
            <person name="Otillar R."/>
            <person name="Spatafora J.W."/>
            <person name="Yadav J.S."/>
            <person name="Aerts A."/>
            <person name="Benoit I."/>
            <person name="Boyd A."/>
            <person name="Carlson A."/>
            <person name="Copeland A."/>
            <person name="Coutinho P.M."/>
            <person name="de Vries R.P."/>
            <person name="Ferreira P."/>
            <person name="Findley K."/>
            <person name="Foster B."/>
            <person name="Gaskell J."/>
            <person name="Glotzer D."/>
            <person name="Gorecki P."/>
            <person name="Heitman J."/>
            <person name="Hesse C."/>
            <person name="Hori C."/>
            <person name="Igarashi K."/>
            <person name="Jurgens J.A."/>
            <person name="Kallen N."/>
            <person name="Kersten P."/>
            <person name="Kohler A."/>
            <person name="Kuees U."/>
            <person name="Kumar T.K.A."/>
            <person name="Kuo A."/>
            <person name="LaButti K."/>
            <person name="Larrondo L.F."/>
            <person name="Lindquist E."/>
            <person name="Ling A."/>
            <person name="Lombard V."/>
            <person name="Lucas S."/>
            <person name="Lundell T."/>
            <person name="Martin R."/>
            <person name="McLaughlin D.J."/>
            <person name="Morgenstern I."/>
            <person name="Morin E."/>
            <person name="Murat C."/>
            <person name="Nagy L.G."/>
            <person name="Nolan M."/>
            <person name="Ohm R.A."/>
            <person name="Patyshakuliyeva A."/>
            <person name="Rokas A."/>
            <person name="Ruiz-Duenas F.J."/>
            <person name="Sabat G."/>
            <person name="Salamov A."/>
            <person name="Samejima M."/>
            <person name="Schmutz J."/>
            <person name="Slot J.C."/>
            <person name="St John F."/>
            <person name="Stenlid J."/>
            <person name="Sun H."/>
            <person name="Sun S."/>
            <person name="Syed K."/>
            <person name="Tsang A."/>
            <person name="Wiebenga A."/>
            <person name="Young D."/>
            <person name="Pisabarro A."/>
            <person name="Eastwood D.C."/>
            <person name="Martin F."/>
            <person name="Cullen D."/>
            <person name="Grigoriev I.V."/>
            <person name="Hibbett D.S."/>
        </authorList>
    </citation>
    <scope>NUCLEOTIDE SEQUENCE [LARGE SCALE GENOMIC DNA]</scope>
    <source>
        <strain evidence="2 3">ATCC 11539</strain>
    </source>
</reference>
<sequence length="254" mass="28329">MSPPRAGAPEDFERDVLVELMRNGVERLKVAEDTHSRIETLSEIHRVTGEDRDTKDDGHVREPVDQVAQNAKGAARYMFTILSEVMFEHNANAAKCAAVSLRSVGYDSFPQVVEPLVLDPRTADWTLGLLVSLALHNFLLTTLFSTLRKTEYTQLTTKITDYQSEFWLAHLAGDAALHLCVYKILEQLAATSHRNKAVLSGMGILAALVSAGGDGAVPDEERAVKQKLLKRLMNMGTVRGLLHLQEDRRRQLLW</sequence>
<dbReference type="Proteomes" id="UP000030669">
    <property type="component" value="Unassembled WGS sequence"/>
</dbReference>
<dbReference type="GeneID" id="19301346"/>
<organism evidence="2 3">
    <name type="scientific">Gloeophyllum trabeum (strain ATCC 11539 / FP-39264 / Madison 617)</name>
    <name type="common">Brown rot fungus</name>
    <dbReference type="NCBI Taxonomy" id="670483"/>
    <lineage>
        <taxon>Eukaryota</taxon>
        <taxon>Fungi</taxon>
        <taxon>Dikarya</taxon>
        <taxon>Basidiomycota</taxon>
        <taxon>Agaricomycotina</taxon>
        <taxon>Agaricomycetes</taxon>
        <taxon>Gloeophyllales</taxon>
        <taxon>Gloeophyllaceae</taxon>
        <taxon>Gloeophyllum</taxon>
    </lineage>
</organism>